<sequence length="56" mass="6246">MGIPKTGALNCMAIHQDGKKGKFKQGGVRNGKHNQANHTEPEWKLLVVDVQTLEEY</sequence>
<organism evidence="1">
    <name type="scientific">Arundo donax</name>
    <name type="common">Giant reed</name>
    <name type="synonym">Donax arundinaceus</name>
    <dbReference type="NCBI Taxonomy" id="35708"/>
    <lineage>
        <taxon>Eukaryota</taxon>
        <taxon>Viridiplantae</taxon>
        <taxon>Streptophyta</taxon>
        <taxon>Embryophyta</taxon>
        <taxon>Tracheophyta</taxon>
        <taxon>Spermatophyta</taxon>
        <taxon>Magnoliopsida</taxon>
        <taxon>Liliopsida</taxon>
        <taxon>Poales</taxon>
        <taxon>Poaceae</taxon>
        <taxon>PACMAD clade</taxon>
        <taxon>Arundinoideae</taxon>
        <taxon>Arundineae</taxon>
        <taxon>Arundo</taxon>
    </lineage>
</organism>
<name>A0A0A9HH00_ARUDO</name>
<dbReference type="AlphaFoldDB" id="A0A0A9HH00"/>
<dbReference type="EMBL" id="GBRH01163795">
    <property type="protein sequence ID" value="JAE34101.1"/>
    <property type="molecule type" value="Transcribed_RNA"/>
</dbReference>
<evidence type="ECO:0000313" key="1">
    <source>
        <dbReference type="EMBL" id="JAE34101.1"/>
    </source>
</evidence>
<proteinExistence type="predicted"/>
<reference evidence="1" key="2">
    <citation type="journal article" date="2015" name="Data Brief">
        <title>Shoot transcriptome of the giant reed, Arundo donax.</title>
        <authorList>
            <person name="Barrero R.A."/>
            <person name="Guerrero F.D."/>
            <person name="Moolhuijzen P."/>
            <person name="Goolsby J.A."/>
            <person name="Tidwell J."/>
            <person name="Bellgard S.E."/>
            <person name="Bellgard M.I."/>
        </authorList>
    </citation>
    <scope>NUCLEOTIDE SEQUENCE</scope>
    <source>
        <tissue evidence="1">Shoot tissue taken approximately 20 cm above the soil surface</tissue>
    </source>
</reference>
<protein>
    <submittedName>
        <fullName evidence="1">Uncharacterized protein</fullName>
    </submittedName>
</protein>
<accession>A0A0A9HH00</accession>
<reference evidence="1" key="1">
    <citation type="submission" date="2014-09" db="EMBL/GenBank/DDBJ databases">
        <authorList>
            <person name="Magalhaes I.L.F."/>
            <person name="Oliveira U."/>
            <person name="Santos F.R."/>
            <person name="Vidigal T.H.D.A."/>
            <person name="Brescovit A.D."/>
            <person name="Santos A.J."/>
        </authorList>
    </citation>
    <scope>NUCLEOTIDE SEQUENCE</scope>
    <source>
        <tissue evidence="1">Shoot tissue taken approximately 20 cm above the soil surface</tissue>
    </source>
</reference>